<comment type="similarity">
    <text evidence="1">Belongs to the RelB/DinJ antitoxin family.</text>
</comment>
<accession>A0A2M7PKB0</accession>
<gene>
    <name evidence="4" type="ORF">COZ07_10555</name>
    <name evidence="3" type="ORF">COZ58_06860</name>
</gene>
<dbReference type="Proteomes" id="UP000231493">
    <property type="component" value="Unassembled WGS sequence"/>
</dbReference>
<comment type="caution">
    <text evidence="3">The sequence shown here is derived from an EMBL/GenBank/DDBJ whole genome shotgun (WGS) entry which is preliminary data.</text>
</comment>
<proteinExistence type="inferred from homology"/>
<reference evidence="3" key="1">
    <citation type="submission" date="2017-09" db="EMBL/GenBank/DDBJ databases">
        <title>Depth-based differentiation of microbial function through sediment-hosted aquifers and enrichment of novel symbionts in the deep terrestrial subsurface.</title>
        <authorList>
            <person name="Probst A.J."/>
            <person name="Ladd B."/>
            <person name="Jarett J.K."/>
            <person name="Geller-Mcgrath D.E."/>
            <person name="Sieber C.M.K."/>
            <person name="Emerson J.B."/>
            <person name="Anantharaman K."/>
            <person name="Thomas B.C."/>
            <person name="Malmstrom R."/>
            <person name="Stieglmeier M."/>
            <person name="Klingl A."/>
            <person name="Woyke T."/>
            <person name="Ryan C.M."/>
            <person name="Banfield J.F."/>
        </authorList>
    </citation>
    <scope>NUCLEOTIDE SEQUENCE</scope>
    <source>
        <strain evidence="3">CG_4_8_14_3_um_filter_34_18</strain>
    </source>
</reference>
<evidence type="ECO:0000256" key="1">
    <source>
        <dbReference type="ARBA" id="ARBA00010562"/>
    </source>
</evidence>
<dbReference type="InterPro" id="IPR026262">
    <property type="entry name" value="DinJ"/>
</dbReference>
<dbReference type="GO" id="GO:0006355">
    <property type="term" value="P:regulation of DNA-templated transcription"/>
    <property type="evidence" value="ECO:0007669"/>
    <property type="project" value="InterPro"/>
</dbReference>
<dbReference type="AlphaFoldDB" id="A0A2M7K680"/>
<dbReference type="InterPro" id="IPR013321">
    <property type="entry name" value="Arc_rbn_hlx_hlx"/>
</dbReference>
<dbReference type="RefSeq" id="WP_406608575.1">
    <property type="nucleotide sequence ID" value="NZ_PFKO01000389.1"/>
</dbReference>
<dbReference type="PIRSF" id="PIRSF003108">
    <property type="entry name" value="DinJ"/>
    <property type="match status" value="1"/>
</dbReference>
<evidence type="ECO:0000313" key="4">
    <source>
        <dbReference type="EMBL" id="PIY31073.1"/>
    </source>
</evidence>
<dbReference type="Pfam" id="PF04221">
    <property type="entry name" value="RelB"/>
    <property type="match status" value="1"/>
</dbReference>
<accession>A0A2M7K680</accession>
<evidence type="ECO:0000313" key="6">
    <source>
        <dbReference type="Proteomes" id="UP000231493"/>
    </source>
</evidence>
<dbReference type="Gene3D" id="1.10.1220.10">
    <property type="entry name" value="Met repressor-like"/>
    <property type="match status" value="1"/>
</dbReference>
<dbReference type="GO" id="GO:0015643">
    <property type="term" value="F:toxic substance binding"/>
    <property type="evidence" value="ECO:0007669"/>
    <property type="project" value="InterPro"/>
</dbReference>
<dbReference type="Proteomes" id="UP000230646">
    <property type="component" value="Unassembled WGS sequence"/>
</dbReference>
<dbReference type="GO" id="GO:0000987">
    <property type="term" value="F:cis-regulatory region sequence-specific DNA binding"/>
    <property type="evidence" value="ECO:0007669"/>
    <property type="project" value="InterPro"/>
</dbReference>
<dbReference type="InterPro" id="IPR007337">
    <property type="entry name" value="RelB/DinJ"/>
</dbReference>
<reference evidence="5 6" key="2">
    <citation type="submission" date="2017-09" db="EMBL/GenBank/DDBJ databases">
        <title>Depth-based differentiation of microbial function through sediment-hosted aquifers and enrichment of novel symbionts in the deep terrestrial subsurface.</title>
        <authorList>
            <person name="Probst A.J."/>
            <person name="Ladd B."/>
            <person name="Jarett J.K."/>
            <person name="Geller-Mcgrath D.E."/>
            <person name="Sieber C.M."/>
            <person name="Emerson J.B."/>
            <person name="Anantharaman K."/>
            <person name="Thomas B.C."/>
            <person name="Malmstrom R."/>
            <person name="Stieglmeier M."/>
            <person name="Klingl A."/>
            <person name="Woyke T."/>
            <person name="Ryan C.M."/>
            <person name="Banfield J.F."/>
        </authorList>
    </citation>
    <scope>NUCLEOTIDE SEQUENCE [LARGE SCALE GENOMIC DNA]</scope>
    <source>
        <strain evidence="4">CG_4_10_14_3_um_filter_34_13</strain>
    </source>
</reference>
<evidence type="ECO:0000313" key="3">
    <source>
        <dbReference type="EMBL" id="PIX33652.1"/>
    </source>
</evidence>
<evidence type="ECO:0000313" key="5">
    <source>
        <dbReference type="Proteomes" id="UP000230646"/>
    </source>
</evidence>
<organism evidence="3 6">
    <name type="scientific">Candidatus Infernicultor aquiphilus</name>
    <dbReference type="NCBI Taxonomy" id="1805029"/>
    <lineage>
        <taxon>Bacteria</taxon>
        <taxon>Pseudomonadati</taxon>
        <taxon>Atribacterota</taxon>
        <taxon>Candidatus Phoenicimicrobiia</taxon>
        <taxon>Candidatus Pheonicimicrobiales</taxon>
        <taxon>Candidatus Phoenicimicrobiaceae</taxon>
        <taxon>Candidatus Infernicultor</taxon>
    </lineage>
</organism>
<dbReference type="EMBL" id="PFIP01000139">
    <property type="protein sequence ID" value="PIX33652.1"/>
    <property type="molecule type" value="Genomic_DNA"/>
</dbReference>
<dbReference type="EMBL" id="PFKO01000389">
    <property type="protein sequence ID" value="PIY31073.1"/>
    <property type="molecule type" value="Genomic_DNA"/>
</dbReference>
<dbReference type="GO" id="GO:0044010">
    <property type="term" value="P:single-species biofilm formation"/>
    <property type="evidence" value="ECO:0007669"/>
    <property type="project" value="InterPro"/>
</dbReference>
<sequence length="84" mass="9731">MRRQTSIRVEDRFYKESEKVFDALGLSFGDAVNLFLAKVALEKKIPFEVGIPSDKLIERIHNIENNEDVEIYNTAEELFKELGI</sequence>
<dbReference type="PANTHER" id="PTHR38781:SF1">
    <property type="entry name" value="ANTITOXIN DINJ-RELATED"/>
    <property type="match status" value="1"/>
</dbReference>
<dbReference type="PANTHER" id="PTHR38781">
    <property type="entry name" value="ANTITOXIN DINJ-RELATED"/>
    <property type="match status" value="1"/>
</dbReference>
<dbReference type="GO" id="GO:0006351">
    <property type="term" value="P:DNA-templated transcription"/>
    <property type="evidence" value="ECO:0007669"/>
    <property type="project" value="TreeGrafter"/>
</dbReference>
<dbReference type="NCBIfam" id="TIGR02384">
    <property type="entry name" value="RelB_DinJ"/>
    <property type="match status" value="1"/>
</dbReference>
<evidence type="ECO:0000256" key="2">
    <source>
        <dbReference type="ARBA" id="ARBA00022649"/>
    </source>
</evidence>
<protein>
    <submittedName>
        <fullName evidence="3">Type II toxin-antitoxin system antitoxin, RelB/DinJ family</fullName>
    </submittedName>
</protein>
<name>A0A2M7K680_9BACT</name>
<keyword evidence="2" id="KW-1277">Toxin-antitoxin system</keyword>